<organism evidence="2 3">
    <name type="scientific">Tilletiopsis washingtonensis</name>
    <dbReference type="NCBI Taxonomy" id="58919"/>
    <lineage>
        <taxon>Eukaryota</taxon>
        <taxon>Fungi</taxon>
        <taxon>Dikarya</taxon>
        <taxon>Basidiomycota</taxon>
        <taxon>Ustilaginomycotina</taxon>
        <taxon>Exobasidiomycetes</taxon>
        <taxon>Entylomatales</taxon>
        <taxon>Entylomatales incertae sedis</taxon>
        <taxon>Tilletiopsis</taxon>
    </lineage>
</organism>
<protein>
    <submittedName>
        <fullName evidence="2">Uncharacterized protein</fullName>
    </submittedName>
</protein>
<dbReference type="EMBL" id="KZ819288">
    <property type="protein sequence ID" value="PWN99353.1"/>
    <property type="molecule type" value="Genomic_DNA"/>
</dbReference>
<feature type="region of interest" description="Disordered" evidence="1">
    <location>
        <begin position="33"/>
        <end position="122"/>
    </location>
</feature>
<evidence type="ECO:0000313" key="2">
    <source>
        <dbReference type="EMBL" id="PWN99353.1"/>
    </source>
</evidence>
<evidence type="ECO:0000313" key="3">
    <source>
        <dbReference type="Proteomes" id="UP000245946"/>
    </source>
</evidence>
<feature type="region of interest" description="Disordered" evidence="1">
    <location>
        <begin position="172"/>
        <end position="195"/>
    </location>
</feature>
<sequence length="271" mass="28392">MIFSPSQHSSSSRWGSAAAPPCVALAFTPADASAVAAGKRGAPAPQHGWQKRKRFNEEEEHSEAAEPDFCSSKRARAGESSIALEPVQALQPVQPAQPSRPPTLDEVHSWQSGSSSSAPPATSVVAAAPSAWVRVERPYGAAYERAAPVAPVASAPLGACPDMDMDCAMDYESETHTSAPSRAGSTPATPPDSPCDMWERIEGDGGCAASQQATACGQQQQAATLAWLQLQVGNAAHPHPYASPTPSPNTHTFDAQNRVQLGSGYFARAFF</sequence>
<feature type="compositionally biased region" description="Low complexity" evidence="1">
    <location>
        <begin position="86"/>
        <end position="97"/>
    </location>
</feature>
<dbReference type="GeneID" id="37272646"/>
<gene>
    <name evidence="2" type="ORF">FA09DRAFT_359393</name>
</gene>
<dbReference type="RefSeq" id="XP_025599632.1">
    <property type="nucleotide sequence ID" value="XM_025745102.1"/>
</dbReference>
<evidence type="ECO:0000256" key="1">
    <source>
        <dbReference type="SAM" id="MobiDB-lite"/>
    </source>
</evidence>
<feature type="compositionally biased region" description="Polar residues" evidence="1">
    <location>
        <begin position="176"/>
        <end position="187"/>
    </location>
</feature>
<reference evidence="2 3" key="1">
    <citation type="journal article" date="2018" name="Mol. Biol. Evol.">
        <title>Broad Genomic Sampling Reveals a Smut Pathogenic Ancestry of the Fungal Clade Ustilaginomycotina.</title>
        <authorList>
            <person name="Kijpornyongpan T."/>
            <person name="Mondo S.J."/>
            <person name="Barry K."/>
            <person name="Sandor L."/>
            <person name="Lee J."/>
            <person name="Lipzen A."/>
            <person name="Pangilinan J."/>
            <person name="LaButti K."/>
            <person name="Hainaut M."/>
            <person name="Henrissat B."/>
            <person name="Grigoriev I.V."/>
            <person name="Spatafora J.W."/>
            <person name="Aime M.C."/>
        </authorList>
    </citation>
    <scope>NUCLEOTIDE SEQUENCE [LARGE SCALE GENOMIC DNA]</scope>
    <source>
        <strain evidence="2 3">MCA 4186</strain>
    </source>
</reference>
<dbReference type="AlphaFoldDB" id="A0A316ZGE2"/>
<dbReference type="Proteomes" id="UP000245946">
    <property type="component" value="Unassembled WGS sequence"/>
</dbReference>
<name>A0A316ZGE2_9BASI</name>
<proteinExistence type="predicted"/>
<keyword evidence="3" id="KW-1185">Reference proteome</keyword>
<accession>A0A316ZGE2</accession>